<dbReference type="VEuPathDB" id="VectorBase:MDOMA2_003100"/>
<proteinExistence type="predicted"/>
<reference evidence="3 4" key="1">
    <citation type="submission" date="2025-05" db="UniProtKB">
        <authorList>
            <consortium name="RefSeq"/>
        </authorList>
    </citation>
    <scope>IDENTIFICATION</scope>
    <source>
        <strain evidence="3 4">Aabys</strain>
        <tissue evidence="3 4">Whole body</tissue>
    </source>
</reference>
<dbReference type="SUPFAM" id="SSF47565">
    <property type="entry name" value="Insect pheromone/odorant-binding proteins"/>
    <property type="match status" value="1"/>
</dbReference>
<protein>
    <submittedName>
        <fullName evidence="3 4">General odorant-binding protein lush</fullName>
    </submittedName>
</protein>
<evidence type="ECO:0000313" key="3">
    <source>
        <dbReference type="RefSeq" id="XP_019893660.2"/>
    </source>
</evidence>
<dbReference type="InterPro" id="IPR006170">
    <property type="entry name" value="PBP/GOBP"/>
</dbReference>
<dbReference type="KEGG" id="mde:109613374"/>
<organism evidence="2 3">
    <name type="scientific">Musca domestica</name>
    <name type="common">House fly</name>
    <dbReference type="NCBI Taxonomy" id="7370"/>
    <lineage>
        <taxon>Eukaryota</taxon>
        <taxon>Metazoa</taxon>
        <taxon>Ecdysozoa</taxon>
        <taxon>Arthropoda</taxon>
        <taxon>Hexapoda</taxon>
        <taxon>Insecta</taxon>
        <taxon>Pterygota</taxon>
        <taxon>Neoptera</taxon>
        <taxon>Endopterygota</taxon>
        <taxon>Diptera</taxon>
        <taxon>Brachycera</taxon>
        <taxon>Muscomorpha</taxon>
        <taxon>Muscoidea</taxon>
        <taxon>Muscidae</taxon>
        <taxon>Musca</taxon>
    </lineage>
</organism>
<dbReference type="GO" id="GO:0005549">
    <property type="term" value="F:odorant binding"/>
    <property type="evidence" value="ECO:0007669"/>
    <property type="project" value="InterPro"/>
</dbReference>
<accession>A0A9J7IFZ3</accession>
<dbReference type="PANTHER" id="PTHR21364">
    <property type="entry name" value="GENERAL ODORANT-BINDING PROTEIN 19A"/>
    <property type="match status" value="1"/>
</dbReference>
<dbReference type="RefSeq" id="XP_019893660.2">
    <property type="nucleotide sequence ID" value="XM_020038101.2"/>
</dbReference>
<dbReference type="GO" id="GO:0007608">
    <property type="term" value="P:sensory perception of smell"/>
    <property type="evidence" value="ECO:0007669"/>
    <property type="project" value="TreeGrafter"/>
</dbReference>
<dbReference type="InterPro" id="IPR036728">
    <property type="entry name" value="PBP_GOBP_sf"/>
</dbReference>
<sequence length="149" mass="17116">MFIFYILIKLCLLHLTWIPSINSVTMEQFEQSLDMMRNGCAPKFKNSIETLDALRFGRFEQIDESSTDIKCYAKCIAQLAGTLTKKGDFSIPKATAQIPIILPKEIQDSARDALNSCKEVQKDYKDSCDKVFFTTKCVYNFKPEVYKFP</sequence>
<keyword evidence="2" id="KW-1185">Reference proteome</keyword>
<dbReference type="Gene3D" id="1.10.238.20">
    <property type="entry name" value="Pheromone/general odorant binding protein domain"/>
    <property type="match status" value="1"/>
</dbReference>
<dbReference type="CDD" id="cd23992">
    <property type="entry name" value="PBP_GOBP"/>
    <property type="match status" value="1"/>
</dbReference>
<dbReference type="AlphaFoldDB" id="A0A9J7IFZ3"/>
<evidence type="ECO:0000256" key="1">
    <source>
        <dbReference type="SAM" id="SignalP"/>
    </source>
</evidence>
<dbReference type="GeneID" id="109613374"/>
<gene>
    <name evidence="3" type="primary">LOC109613374</name>
    <name evidence="4" type="synonym">LOC131805674</name>
</gene>
<dbReference type="RefSeq" id="XP_058985167.1">
    <property type="nucleotide sequence ID" value="XM_059129184.1"/>
</dbReference>
<dbReference type="PANTHER" id="PTHR21364:SF1">
    <property type="entry name" value="GENERAL ODORANT-BINDING PROTEIN LUSH"/>
    <property type="match status" value="1"/>
</dbReference>
<dbReference type="Pfam" id="PF01395">
    <property type="entry name" value="PBP_GOBP"/>
    <property type="match status" value="1"/>
</dbReference>
<dbReference type="GO" id="GO:0042048">
    <property type="term" value="P:olfactory behavior"/>
    <property type="evidence" value="ECO:0007669"/>
    <property type="project" value="TreeGrafter"/>
</dbReference>
<keyword evidence="1" id="KW-0732">Signal</keyword>
<dbReference type="Proteomes" id="UP001652621">
    <property type="component" value="Unplaced"/>
</dbReference>
<name>A0A9J7IFZ3_MUSDO</name>
<dbReference type="SMART" id="SM00708">
    <property type="entry name" value="PhBP"/>
    <property type="match status" value="1"/>
</dbReference>
<feature type="signal peptide" evidence="1">
    <location>
        <begin position="1"/>
        <end position="23"/>
    </location>
</feature>
<evidence type="ECO:0000313" key="4">
    <source>
        <dbReference type="RefSeq" id="XP_058985167.1"/>
    </source>
</evidence>
<evidence type="ECO:0000313" key="2">
    <source>
        <dbReference type="Proteomes" id="UP001652621"/>
    </source>
</evidence>
<dbReference type="OrthoDB" id="6610259at2759"/>
<dbReference type="GO" id="GO:0005576">
    <property type="term" value="C:extracellular region"/>
    <property type="evidence" value="ECO:0007669"/>
    <property type="project" value="UniProtKB-SubCell"/>
</dbReference>
<feature type="chain" id="PRO_5045020599" evidence="1">
    <location>
        <begin position="24"/>
        <end position="149"/>
    </location>
</feature>
<dbReference type="GO" id="GO:0035275">
    <property type="term" value="F:dibutyl phthalate binding"/>
    <property type="evidence" value="ECO:0007669"/>
    <property type="project" value="TreeGrafter"/>
</dbReference>